<dbReference type="InterPro" id="IPR029063">
    <property type="entry name" value="SAM-dependent_MTases_sf"/>
</dbReference>
<evidence type="ECO:0000313" key="11">
    <source>
        <dbReference type="Proteomes" id="UP000001744"/>
    </source>
</evidence>
<protein>
    <recommendedName>
        <fullName evidence="6">rRNA methyltransferase 2, mitochondrial</fullName>
    </recommendedName>
</protein>
<keyword evidence="3 9" id="KW-0489">Methyltransferase</keyword>
<reference evidence="9 11" key="1">
    <citation type="journal article" date="2011" name="Science">
        <title>Comparative functional genomics of the fission yeasts.</title>
        <authorList>
            <person name="Rhind N."/>
            <person name="Chen Z."/>
            <person name="Yassour M."/>
            <person name="Thompson D.A."/>
            <person name="Haas B.J."/>
            <person name="Habib N."/>
            <person name="Wapinski I."/>
            <person name="Roy S."/>
            <person name="Lin M.F."/>
            <person name="Heiman D.I."/>
            <person name="Young S.K."/>
            <person name="Furuya K."/>
            <person name="Guo Y."/>
            <person name="Pidoux A."/>
            <person name="Chen H.M."/>
            <person name="Robbertse B."/>
            <person name="Goldberg J.M."/>
            <person name="Aoki K."/>
            <person name="Bayne E.H."/>
            <person name="Berlin A.M."/>
            <person name="Desjardins C.A."/>
            <person name="Dobbs E."/>
            <person name="Dukaj L."/>
            <person name="Fan L."/>
            <person name="FitzGerald M.G."/>
            <person name="French C."/>
            <person name="Gujja S."/>
            <person name="Hansen K."/>
            <person name="Keifenheim D."/>
            <person name="Levin J.Z."/>
            <person name="Mosher R.A."/>
            <person name="Mueller C.A."/>
            <person name="Pfiffner J."/>
            <person name="Priest M."/>
            <person name="Russ C."/>
            <person name="Smialowska A."/>
            <person name="Swoboda P."/>
            <person name="Sykes S.M."/>
            <person name="Vaughn M."/>
            <person name="Vengrova S."/>
            <person name="Yoder R."/>
            <person name="Zeng Q."/>
            <person name="Allshire R."/>
            <person name="Baulcombe D."/>
            <person name="Birren B.W."/>
            <person name="Brown W."/>
            <person name="Ekwall K."/>
            <person name="Kellis M."/>
            <person name="Leatherwood J."/>
            <person name="Levin H."/>
            <person name="Margalit H."/>
            <person name="Martienssen R."/>
            <person name="Nieduszynski C.A."/>
            <person name="Spatafora J.W."/>
            <person name="Friedman N."/>
            <person name="Dalgaard J.Z."/>
            <person name="Baumann P."/>
            <person name="Niki H."/>
            <person name="Regev A."/>
            <person name="Nusbaum C."/>
        </authorList>
    </citation>
    <scope>NUCLEOTIDE SEQUENCE [LARGE SCALE GENOMIC DNA]</scope>
    <source>
        <strain evidence="11">yFS275 / FY16936</strain>
    </source>
</reference>
<feature type="active site" description="Proton acceptor" evidence="7">
    <location>
        <position position="169"/>
    </location>
</feature>
<dbReference type="HAMAP" id="MF_01547">
    <property type="entry name" value="RNA_methyltr_E"/>
    <property type="match status" value="1"/>
</dbReference>
<name>B6K506_SCHJY</name>
<dbReference type="JaponicusDB" id="SJAG_03773">
    <property type="gene designation" value="mrm2"/>
</dbReference>
<evidence type="ECO:0000256" key="4">
    <source>
        <dbReference type="ARBA" id="ARBA00022679"/>
    </source>
</evidence>
<dbReference type="PANTHER" id="PTHR10920:SF18">
    <property type="entry name" value="RRNA METHYLTRANSFERASE 2, MITOCHONDRIAL"/>
    <property type="match status" value="1"/>
</dbReference>
<dbReference type="GO" id="GO:0008650">
    <property type="term" value="F:rRNA (uridine-2'-O-)-methyltransferase activity"/>
    <property type="evidence" value="ECO:0000318"/>
    <property type="project" value="GO_Central"/>
</dbReference>
<dbReference type="GO" id="GO:0001510">
    <property type="term" value="P:RNA methylation"/>
    <property type="evidence" value="ECO:0000318"/>
    <property type="project" value="GO_Central"/>
</dbReference>
<dbReference type="RefSeq" id="XP_002174903.2">
    <property type="nucleotide sequence ID" value="XM_002174867.2"/>
</dbReference>
<dbReference type="InterPro" id="IPR002877">
    <property type="entry name" value="RNA_MeTrfase_FtsJ_dom"/>
</dbReference>
<feature type="domain" description="Ribosomal RNA methyltransferase FtsJ" evidence="8">
    <location>
        <begin position="29"/>
        <end position="212"/>
    </location>
</feature>
<dbReference type="Pfam" id="PF01728">
    <property type="entry name" value="FtsJ"/>
    <property type="match status" value="1"/>
</dbReference>
<dbReference type="PANTHER" id="PTHR10920">
    <property type="entry name" value="RIBOSOMAL RNA METHYLTRANSFERASE"/>
    <property type="match status" value="1"/>
</dbReference>
<gene>
    <name evidence="10" type="primary">mrm2</name>
    <name evidence="9" type="ORF">SJAG_03773</name>
</gene>
<dbReference type="eggNOG" id="KOG4589">
    <property type="taxonomic scope" value="Eukaryota"/>
</dbReference>
<evidence type="ECO:0000256" key="3">
    <source>
        <dbReference type="ARBA" id="ARBA00022603"/>
    </source>
</evidence>
<organism evidence="9 11">
    <name type="scientific">Schizosaccharomyces japonicus (strain yFS275 / FY16936)</name>
    <name type="common">Fission yeast</name>
    <dbReference type="NCBI Taxonomy" id="402676"/>
    <lineage>
        <taxon>Eukaryota</taxon>
        <taxon>Fungi</taxon>
        <taxon>Dikarya</taxon>
        <taxon>Ascomycota</taxon>
        <taxon>Taphrinomycotina</taxon>
        <taxon>Schizosaccharomycetes</taxon>
        <taxon>Schizosaccharomycetales</taxon>
        <taxon>Schizosaccharomycetaceae</taxon>
        <taxon>Schizosaccharomyces</taxon>
    </lineage>
</organism>
<accession>B6K506</accession>
<evidence type="ECO:0000259" key="8">
    <source>
        <dbReference type="Pfam" id="PF01728"/>
    </source>
</evidence>
<proteinExistence type="inferred from homology"/>
<dbReference type="SUPFAM" id="SSF53335">
    <property type="entry name" value="S-adenosyl-L-methionine-dependent methyltransferases"/>
    <property type="match status" value="1"/>
</dbReference>
<dbReference type="Proteomes" id="UP000001744">
    <property type="component" value="Unassembled WGS sequence"/>
</dbReference>
<keyword evidence="5 7" id="KW-0949">S-adenosyl-L-methionine</keyword>
<sequence>MKATHVLSRTWAKARASDCFSKLSKKNNYRSRAAYKLIDLNRKHHIFNEGDTVIDLGFAPGSWSQVALKAVGPYGMVIGVDVRFVNPPQGVHAIIGDVKNNVTVNGVYQLLKKHYGNTQNNQCDVVISDMFHNATGIPFRDHTISISLCRAALEFSEHVLRSKGILICKYYKGIEENRFFKELQSHFREVIRAKPKASRKESKENYFVCLDKQKM</sequence>
<dbReference type="AlphaFoldDB" id="B6K506"/>
<keyword evidence="4" id="KW-0808">Transferase</keyword>
<evidence type="ECO:0000313" key="10">
    <source>
        <dbReference type="JaponicusDB" id="SJAG_03773"/>
    </source>
</evidence>
<dbReference type="PIRSF" id="PIRSF005461">
    <property type="entry name" value="23S_rRNA_mtase"/>
    <property type="match status" value="1"/>
</dbReference>
<dbReference type="EMBL" id="KE651167">
    <property type="protein sequence ID" value="EEB08610.2"/>
    <property type="molecule type" value="Genomic_DNA"/>
</dbReference>
<evidence type="ECO:0000313" key="9">
    <source>
        <dbReference type="EMBL" id="EEB08610.2"/>
    </source>
</evidence>
<keyword evidence="2" id="KW-0698">rRNA processing</keyword>
<keyword evidence="11" id="KW-1185">Reference proteome</keyword>
<dbReference type="VEuPathDB" id="FungiDB:SJAG_03773"/>
<evidence type="ECO:0000256" key="5">
    <source>
        <dbReference type="ARBA" id="ARBA00022691"/>
    </source>
</evidence>
<dbReference type="InterPro" id="IPR015507">
    <property type="entry name" value="rRNA-MeTfrase_E"/>
</dbReference>
<evidence type="ECO:0000256" key="6">
    <source>
        <dbReference type="ARBA" id="ARBA00041184"/>
    </source>
</evidence>
<evidence type="ECO:0000256" key="2">
    <source>
        <dbReference type="ARBA" id="ARBA00022552"/>
    </source>
</evidence>
<dbReference type="InterPro" id="IPR050082">
    <property type="entry name" value="RNA_methyltr_RlmE"/>
</dbReference>
<dbReference type="OrthoDB" id="20105at2759"/>
<evidence type="ECO:0000256" key="1">
    <source>
        <dbReference type="ARBA" id="ARBA00009258"/>
    </source>
</evidence>
<dbReference type="GeneID" id="7050420"/>
<dbReference type="HOGENOM" id="CLU_009422_4_0_1"/>
<dbReference type="OMA" id="HRQTDHL"/>
<evidence type="ECO:0000256" key="7">
    <source>
        <dbReference type="PIRSR" id="PIRSR005461-1"/>
    </source>
</evidence>
<comment type="similarity">
    <text evidence="1">Belongs to the class I-like SAM-binding methyltransferase superfamily. RNA methyltransferase RlmE family.</text>
</comment>
<dbReference type="Gene3D" id="3.40.50.150">
    <property type="entry name" value="Vaccinia Virus protein VP39"/>
    <property type="match status" value="1"/>
</dbReference>
<dbReference type="STRING" id="402676.B6K506"/>
<dbReference type="GO" id="GO:0005739">
    <property type="term" value="C:mitochondrion"/>
    <property type="evidence" value="ECO:0000318"/>
    <property type="project" value="GO_Central"/>
</dbReference>